<keyword evidence="4" id="KW-1185">Reference proteome</keyword>
<dbReference type="EMBL" id="LXQA010097138">
    <property type="protein sequence ID" value="MCI15596.1"/>
    <property type="molecule type" value="Genomic_DNA"/>
</dbReference>
<reference evidence="3 4" key="1">
    <citation type="journal article" date="2018" name="Front. Plant Sci.">
        <title>Red Clover (Trifolium pratense) and Zigzag Clover (T. medium) - A Picture of Genomic Similarities and Differences.</title>
        <authorList>
            <person name="Dluhosova J."/>
            <person name="Istvanek J."/>
            <person name="Nedelnik J."/>
            <person name="Repkova J."/>
        </authorList>
    </citation>
    <scope>NUCLEOTIDE SEQUENCE [LARGE SCALE GENOMIC DNA]</scope>
    <source>
        <strain evidence="4">cv. 10/8</strain>
        <tissue evidence="3">Leaf</tissue>
    </source>
</reference>
<proteinExistence type="inferred from homology"/>
<dbReference type="InterPro" id="IPR026057">
    <property type="entry name" value="TBL_C"/>
</dbReference>
<accession>A0A392PWA6</accession>
<evidence type="ECO:0000259" key="2">
    <source>
        <dbReference type="Pfam" id="PF13839"/>
    </source>
</evidence>
<organism evidence="3 4">
    <name type="scientific">Trifolium medium</name>
    <dbReference type="NCBI Taxonomy" id="97028"/>
    <lineage>
        <taxon>Eukaryota</taxon>
        <taxon>Viridiplantae</taxon>
        <taxon>Streptophyta</taxon>
        <taxon>Embryophyta</taxon>
        <taxon>Tracheophyta</taxon>
        <taxon>Spermatophyta</taxon>
        <taxon>Magnoliopsida</taxon>
        <taxon>eudicotyledons</taxon>
        <taxon>Gunneridae</taxon>
        <taxon>Pentapetalae</taxon>
        <taxon>rosids</taxon>
        <taxon>fabids</taxon>
        <taxon>Fabales</taxon>
        <taxon>Fabaceae</taxon>
        <taxon>Papilionoideae</taxon>
        <taxon>50 kb inversion clade</taxon>
        <taxon>NPAAA clade</taxon>
        <taxon>Hologalegina</taxon>
        <taxon>IRL clade</taxon>
        <taxon>Trifolieae</taxon>
        <taxon>Trifolium</taxon>
    </lineage>
</organism>
<feature type="domain" description="Trichome birefringence-like C-terminal" evidence="2">
    <location>
        <begin position="2"/>
        <end position="50"/>
    </location>
</feature>
<evidence type="ECO:0000313" key="3">
    <source>
        <dbReference type="EMBL" id="MCI15596.1"/>
    </source>
</evidence>
<protein>
    <submittedName>
        <fullName evidence="3">Protein YLS7-like</fullName>
    </submittedName>
</protein>
<comment type="caution">
    <text evidence="3">The sequence shown here is derived from an EMBL/GenBank/DDBJ whole genome shotgun (WGS) entry which is preliminary data.</text>
</comment>
<dbReference type="AlphaFoldDB" id="A0A392PWA6"/>
<name>A0A392PWA6_9FABA</name>
<dbReference type="Proteomes" id="UP000265520">
    <property type="component" value="Unassembled WGS sequence"/>
</dbReference>
<comment type="similarity">
    <text evidence="1">Belongs to the PC-esterase family. TBL subfamily.</text>
</comment>
<evidence type="ECO:0000256" key="1">
    <source>
        <dbReference type="ARBA" id="ARBA00007727"/>
    </source>
</evidence>
<evidence type="ECO:0000313" key="4">
    <source>
        <dbReference type="Proteomes" id="UP000265520"/>
    </source>
</evidence>
<sequence>MESEIRRIEIEEVESAKAKANKFGGIRFEVLDVTELALLRPDGHPDTWNEIFLEMMKWDWKGQPRSEE</sequence>
<dbReference type="GO" id="GO:0016740">
    <property type="term" value="F:transferase activity"/>
    <property type="evidence" value="ECO:0007669"/>
    <property type="project" value="InterPro"/>
</dbReference>
<dbReference type="Pfam" id="PF13839">
    <property type="entry name" value="PC-Esterase"/>
    <property type="match status" value="1"/>
</dbReference>